<organism evidence="1">
    <name type="scientific">bioreactor metagenome</name>
    <dbReference type="NCBI Taxonomy" id="1076179"/>
    <lineage>
        <taxon>unclassified sequences</taxon>
        <taxon>metagenomes</taxon>
        <taxon>ecological metagenomes</taxon>
    </lineage>
</organism>
<sequence length="68" mass="7894">MIPYQEIFPFNHFPPIPDASIATIDMADLQRPPKERDSLTDSLQTNLLGMKRKIQTILEKLTYEYDAL</sequence>
<dbReference type="EMBL" id="VSSQ01116569">
    <property type="protein sequence ID" value="MPN51441.1"/>
    <property type="molecule type" value="Genomic_DNA"/>
</dbReference>
<proteinExistence type="predicted"/>
<evidence type="ECO:0000313" key="1">
    <source>
        <dbReference type="EMBL" id="MPN51441.1"/>
    </source>
</evidence>
<accession>A0A645IJH8</accession>
<name>A0A645IJH8_9ZZZZ</name>
<reference evidence="1" key="1">
    <citation type="submission" date="2019-08" db="EMBL/GenBank/DDBJ databases">
        <authorList>
            <person name="Kucharzyk K."/>
            <person name="Murdoch R.W."/>
            <person name="Higgins S."/>
            <person name="Loffler F."/>
        </authorList>
    </citation>
    <scope>NUCLEOTIDE SEQUENCE</scope>
</reference>
<gene>
    <name evidence="1" type="ORF">SDC9_199087</name>
</gene>
<protein>
    <submittedName>
        <fullName evidence="1">Uncharacterized protein</fullName>
    </submittedName>
</protein>
<comment type="caution">
    <text evidence="1">The sequence shown here is derived from an EMBL/GenBank/DDBJ whole genome shotgun (WGS) entry which is preliminary data.</text>
</comment>
<dbReference type="AlphaFoldDB" id="A0A645IJH8"/>